<dbReference type="InterPro" id="IPR016161">
    <property type="entry name" value="Ald_DH/histidinol_DH"/>
</dbReference>
<reference evidence="4 5" key="1">
    <citation type="submission" date="2019-11" db="EMBL/GenBank/DDBJ databases">
        <title>Pseudooceanicola pacifica sp. nov., isolated from deep-sea sediment of the Pacific Ocean.</title>
        <authorList>
            <person name="Lyu L."/>
        </authorList>
    </citation>
    <scope>NUCLEOTIDE SEQUENCE [LARGE SCALE GENOMIC DNA]</scope>
    <source>
        <strain evidence="4 5">216_PA32_1</strain>
    </source>
</reference>
<dbReference type="AlphaFoldDB" id="A0A844WBV1"/>
<accession>A0A844WBV1</accession>
<dbReference type="Gene3D" id="3.40.605.10">
    <property type="entry name" value="Aldehyde Dehydrogenase, Chain A, domain 1"/>
    <property type="match status" value="1"/>
</dbReference>
<feature type="domain" description="Aldehyde dehydrogenase" evidence="3">
    <location>
        <begin position="38"/>
        <end position="168"/>
    </location>
</feature>
<dbReference type="InterPro" id="IPR016163">
    <property type="entry name" value="Ald_DH_C"/>
</dbReference>
<sequence>MPGADIPLPQGHLPAGRHVAGKAAIVPSAGQRIGAIPRADAAMQAAAGQGAGTPCGGAPFARAGGLGQPALVAGVIRDNPAMTEDIFGPVATLLTFTGEAEAMASAAHPTYGPAAGFCPRDASRALRQSRRLEAGTVRVSRQGRSRDHILPTGGRKASGPGKDLGRAAYPANRRSTFVLIDL</sequence>
<keyword evidence="5" id="KW-1185">Reference proteome</keyword>
<dbReference type="PANTHER" id="PTHR11699">
    <property type="entry name" value="ALDEHYDE DEHYDROGENASE-RELATED"/>
    <property type="match status" value="1"/>
</dbReference>
<dbReference type="RefSeq" id="WP_160382921.1">
    <property type="nucleotide sequence ID" value="NZ_WNXQ01000006.1"/>
</dbReference>
<dbReference type="InterPro" id="IPR016162">
    <property type="entry name" value="Ald_DH_N"/>
</dbReference>
<name>A0A844WBV1_9RHOB</name>
<evidence type="ECO:0000256" key="1">
    <source>
        <dbReference type="ARBA" id="ARBA00023002"/>
    </source>
</evidence>
<protein>
    <submittedName>
        <fullName evidence="4">Aldehyde dehydrogenase family protein</fullName>
    </submittedName>
</protein>
<dbReference type="GO" id="GO:0016620">
    <property type="term" value="F:oxidoreductase activity, acting on the aldehyde or oxo group of donors, NAD or NADP as acceptor"/>
    <property type="evidence" value="ECO:0007669"/>
    <property type="project" value="InterPro"/>
</dbReference>
<dbReference type="Proteomes" id="UP000443843">
    <property type="component" value="Unassembled WGS sequence"/>
</dbReference>
<proteinExistence type="predicted"/>
<organism evidence="4 5">
    <name type="scientific">Pseudooceanicola pacificus</name>
    <dbReference type="NCBI Taxonomy" id="2676438"/>
    <lineage>
        <taxon>Bacteria</taxon>
        <taxon>Pseudomonadati</taxon>
        <taxon>Pseudomonadota</taxon>
        <taxon>Alphaproteobacteria</taxon>
        <taxon>Rhodobacterales</taxon>
        <taxon>Paracoccaceae</taxon>
        <taxon>Pseudooceanicola</taxon>
    </lineage>
</organism>
<comment type="caution">
    <text evidence="4">The sequence shown here is derived from an EMBL/GenBank/DDBJ whole genome shotgun (WGS) entry which is preliminary data.</text>
</comment>
<evidence type="ECO:0000259" key="3">
    <source>
        <dbReference type="Pfam" id="PF00171"/>
    </source>
</evidence>
<keyword evidence="1" id="KW-0560">Oxidoreductase</keyword>
<dbReference type="InterPro" id="IPR015590">
    <property type="entry name" value="Aldehyde_DH_dom"/>
</dbReference>
<evidence type="ECO:0000313" key="5">
    <source>
        <dbReference type="Proteomes" id="UP000443843"/>
    </source>
</evidence>
<dbReference type="EMBL" id="WNXQ01000006">
    <property type="protein sequence ID" value="MWB78703.1"/>
    <property type="molecule type" value="Genomic_DNA"/>
</dbReference>
<dbReference type="Gene3D" id="3.40.309.10">
    <property type="entry name" value="Aldehyde Dehydrogenase, Chain A, domain 2"/>
    <property type="match status" value="1"/>
</dbReference>
<dbReference type="SUPFAM" id="SSF53720">
    <property type="entry name" value="ALDH-like"/>
    <property type="match status" value="1"/>
</dbReference>
<evidence type="ECO:0000256" key="2">
    <source>
        <dbReference type="SAM" id="MobiDB-lite"/>
    </source>
</evidence>
<feature type="region of interest" description="Disordered" evidence="2">
    <location>
        <begin position="134"/>
        <end position="167"/>
    </location>
</feature>
<gene>
    <name evidence="4" type="ORF">GLS40_11750</name>
</gene>
<dbReference type="Pfam" id="PF00171">
    <property type="entry name" value="Aldedh"/>
    <property type="match status" value="1"/>
</dbReference>
<evidence type="ECO:0000313" key="4">
    <source>
        <dbReference type="EMBL" id="MWB78703.1"/>
    </source>
</evidence>